<dbReference type="AlphaFoldDB" id="A0A814FPH7"/>
<dbReference type="Proteomes" id="UP000677228">
    <property type="component" value="Unassembled WGS sequence"/>
</dbReference>
<evidence type="ECO:0000313" key="11">
    <source>
        <dbReference type="EMBL" id="CAF3757154.1"/>
    </source>
</evidence>
<proteinExistence type="predicted"/>
<evidence type="ECO:0000256" key="1">
    <source>
        <dbReference type="ARBA" id="ARBA00004123"/>
    </source>
</evidence>
<feature type="domain" description="RING-type" evidence="7">
    <location>
        <begin position="14"/>
        <end position="42"/>
    </location>
</feature>
<sequence>MRKYRKVDPYTINECMHTFCRTCILNYFLHFVERPYRCPRCKINLHPSDFKRCLQPDRQMGEVLHALLPGLEQDETLNEKHFYESSLSSSSIQIIPKELRLKLRLNKNRLKTFRYIDSLGNVHIRQQQNLDENNTRYIAVKSTTNTTEHEPTSTATIIPRKFLHTRPFCLQIELCKKYVDPELINYFKNGFNTFLLINSQLKVEHIRKYLESVFNVSPPIYNIYLYFYESCLNESTKLLMIKKMLFPTTDRIKLHFVIVKNQDISTTLN</sequence>
<dbReference type="InterPro" id="IPR001841">
    <property type="entry name" value="Znf_RING"/>
</dbReference>
<keyword evidence="3 6" id="KW-0863">Zinc-finger</keyword>
<evidence type="ECO:0000256" key="5">
    <source>
        <dbReference type="ARBA" id="ARBA00023242"/>
    </source>
</evidence>
<name>A0A814FPH7_9BILA</name>
<comment type="caution">
    <text evidence="9">The sequence shown here is derived from an EMBL/GenBank/DDBJ whole genome shotgun (WGS) entry which is preliminary data.</text>
</comment>
<gene>
    <name evidence="9" type="ORF">GPM918_LOCUS12945</name>
    <name evidence="8" type="ORF">OVA965_LOCUS6894</name>
    <name evidence="11" type="ORF">SRO942_LOCUS12945</name>
    <name evidence="10" type="ORF">TMI583_LOCUS6888</name>
</gene>
<evidence type="ECO:0000313" key="8">
    <source>
        <dbReference type="EMBL" id="CAF0845987.1"/>
    </source>
</evidence>
<dbReference type="InterPro" id="IPR018957">
    <property type="entry name" value="Znf_C3HC4_RING-type"/>
</dbReference>
<keyword evidence="5" id="KW-0539">Nucleus</keyword>
<dbReference type="EMBL" id="CAJOBA010002131">
    <property type="protein sequence ID" value="CAF3631164.1"/>
    <property type="molecule type" value="Genomic_DNA"/>
</dbReference>
<dbReference type="Proteomes" id="UP000663829">
    <property type="component" value="Unassembled WGS sequence"/>
</dbReference>
<keyword evidence="4" id="KW-0862">Zinc</keyword>
<evidence type="ECO:0000256" key="2">
    <source>
        <dbReference type="ARBA" id="ARBA00022723"/>
    </source>
</evidence>
<evidence type="ECO:0000256" key="6">
    <source>
        <dbReference type="PROSITE-ProRule" id="PRU00175"/>
    </source>
</evidence>
<dbReference type="Proteomes" id="UP000681722">
    <property type="component" value="Unassembled WGS sequence"/>
</dbReference>
<dbReference type="Gene3D" id="3.30.40.10">
    <property type="entry name" value="Zinc/RING finger domain, C3HC4 (zinc finger)"/>
    <property type="match status" value="1"/>
</dbReference>
<evidence type="ECO:0000313" key="10">
    <source>
        <dbReference type="EMBL" id="CAF3631164.1"/>
    </source>
</evidence>
<dbReference type="PANTHER" id="PTHR45893">
    <property type="entry name" value="POLYCOMB GROUP RING FINGER PROTEIN"/>
    <property type="match status" value="1"/>
</dbReference>
<dbReference type="EMBL" id="CAJOBC010002898">
    <property type="protein sequence ID" value="CAF3757154.1"/>
    <property type="molecule type" value="Genomic_DNA"/>
</dbReference>
<dbReference type="Proteomes" id="UP000682733">
    <property type="component" value="Unassembled WGS sequence"/>
</dbReference>
<evidence type="ECO:0000259" key="7">
    <source>
        <dbReference type="PROSITE" id="PS50089"/>
    </source>
</evidence>
<keyword evidence="12" id="KW-1185">Reference proteome</keyword>
<comment type="subcellular location">
    <subcellularLocation>
        <location evidence="1">Nucleus</location>
    </subcellularLocation>
</comment>
<reference evidence="9" key="1">
    <citation type="submission" date="2021-02" db="EMBL/GenBank/DDBJ databases">
        <authorList>
            <person name="Nowell W R."/>
        </authorList>
    </citation>
    <scope>NUCLEOTIDE SEQUENCE</scope>
</reference>
<dbReference type="GO" id="GO:0005634">
    <property type="term" value="C:nucleus"/>
    <property type="evidence" value="ECO:0007669"/>
    <property type="project" value="UniProtKB-SubCell"/>
</dbReference>
<evidence type="ECO:0000256" key="3">
    <source>
        <dbReference type="ARBA" id="ARBA00022771"/>
    </source>
</evidence>
<dbReference type="PROSITE" id="PS50089">
    <property type="entry name" value="ZF_RING_2"/>
    <property type="match status" value="1"/>
</dbReference>
<evidence type="ECO:0000313" key="12">
    <source>
        <dbReference type="Proteomes" id="UP000663829"/>
    </source>
</evidence>
<dbReference type="EMBL" id="CAJNOK010002132">
    <property type="protein sequence ID" value="CAF0845987.1"/>
    <property type="molecule type" value="Genomic_DNA"/>
</dbReference>
<evidence type="ECO:0000313" key="9">
    <source>
        <dbReference type="EMBL" id="CAF0984875.1"/>
    </source>
</evidence>
<accession>A0A814FPH7</accession>
<dbReference type="Pfam" id="PF00097">
    <property type="entry name" value="zf-C3HC4"/>
    <property type="match status" value="1"/>
</dbReference>
<dbReference type="EMBL" id="CAJNOQ010002898">
    <property type="protein sequence ID" value="CAF0984875.1"/>
    <property type="molecule type" value="Genomic_DNA"/>
</dbReference>
<dbReference type="InterPro" id="IPR017907">
    <property type="entry name" value="Znf_RING_CS"/>
</dbReference>
<dbReference type="InterPro" id="IPR051507">
    <property type="entry name" value="PcG_RING_finger"/>
</dbReference>
<dbReference type="GO" id="GO:0008270">
    <property type="term" value="F:zinc ion binding"/>
    <property type="evidence" value="ECO:0007669"/>
    <property type="project" value="UniProtKB-KW"/>
</dbReference>
<dbReference type="SUPFAM" id="SSF57850">
    <property type="entry name" value="RING/U-box"/>
    <property type="match status" value="1"/>
</dbReference>
<evidence type="ECO:0000256" key="4">
    <source>
        <dbReference type="ARBA" id="ARBA00022833"/>
    </source>
</evidence>
<organism evidence="9 12">
    <name type="scientific">Didymodactylos carnosus</name>
    <dbReference type="NCBI Taxonomy" id="1234261"/>
    <lineage>
        <taxon>Eukaryota</taxon>
        <taxon>Metazoa</taxon>
        <taxon>Spiralia</taxon>
        <taxon>Gnathifera</taxon>
        <taxon>Rotifera</taxon>
        <taxon>Eurotatoria</taxon>
        <taxon>Bdelloidea</taxon>
        <taxon>Philodinida</taxon>
        <taxon>Philodinidae</taxon>
        <taxon>Didymodactylos</taxon>
    </lineage>
</organism>
<dbReference type="PROSITE" id="PS00518">
    <property type="entry name" value="ZF_RING_1"/>
    <property type="match status" value="1"/>
</dbReference>
<dbReference type="InterPro" id="IPR013083">
    <property type="entry name" value="Znf_RING/FYVE/PHD"/>
</dbReference>
<dbReference type="OrthoDB" id="1305878at2759"/>
<protein>
    <recommendedName>
        <fullName evidence="7">RING-type domain-containing protein</fullName>
    </recommendedName>
</protein>
<keyword evidence="2" id="KW-0479">Metal-binding</keyword>